<gene>
    <name evidence="1" type="ORF">NPIL_493331</name>
</gene>
<name>A0A8X6QSQ4_NEPPI</name>
<sequence length="81" mass="9015">MSCFTGCVPYDPGIGNYFAEAEQAERKGCRTVVEKLSCFAGCTRRRSRVGDCLQAEQVRRVGKSKLIVFSCYSLVLVFPKP</sequence>
<dbReference type="EMBL" id="BMAW01085360">
    <property type="protein sequence ID" value="GFU42609.1"/>
    <property type="molecule type" value="Genomic_DNA"/>
</dbReference>
<proteinExistence type="predicted"/>
<dbReference type="Proteomes" id="UP000887013">
    <property type="component" value="Unassembled WGS sequence"/>
</dbReference>
<evidence type="ECO:0000313" key="1">
    <source>
        <dbReference type="EMBL" id="GFU42609.1"/>
    </source>
</evidence>
<dbReference type="AlphaFoldDB" id="A0A8X6QSQ4"/>
<accession>A0A8X6QSQ4</accession>
<protein>
    <submittedName>
        <fullName evidence="1">Uncharacterized protein</fullName>
    </submittedName>
</protein>
<organism evidence="1 2">
    <name type="scientific">Nephila pilipes</name>
    <name type="common">Giant wood spider</name>
    <name type="synonym">Nephila maculata</name>
    <dbReference type="NCBI Taxonomy" id="299642"/>
    <lineage>
        <taxon>Eukaryota</taxon>
        <taxon>Metazoa</taxon>
        <taxon>Ecdysozoa</taxon>
        <taxon>Arthropoda</taxon>
        <taxon>Chelicerata</taxon>
        <taxon>Arachnida</taxon>
        <taxon>Araneae</taxon>
        <taxon>Araneomorphae</taxon>
        <taxon>Entelegynae</taxon>
        <taxon>Araneoidea</taxon>
        <taxon>Nephilidae</taxon>
        <taxon>Nephila</taxon>
    </lineage>
</organism>
<keyword evidence="2" id="KW-1185">Reference proteome</keyword>
<comment type="caution">
    <text evidence="1">The sequence shown here is derived from an EMBL/GenBank/DDBJ whole genome shotgun (WGS) entry which is preliminary data.</text>
</comment>
<evidence type="ECO:0000313" key="2">
    <source>
        <dbReference type="Proteomes" id="UP000887013"/>
    </source>
</evidence>
<reference evidence="1" key="1">
    <citation type="submission" date="2020-08" db="EMBL/GenBank/DDBJ databases">
        <title>Multicomponent nature underlies the extraordinary mechanical properties of spider dragline silk.</title>
        <authorList>
            <person name="Kono N."/>
            <person name="Nakamura H."/>
            <person name="Mori M."/>
            <person name="Yoshida Y."/>
            <person name="Ohtoshi R."/>
            <person name="Malay A.D."/>
            <person name="Moran D.A.P."/>
            <person name="Tomita M."/>
            <person name="Numata K."/>
            <person name="Arakawa K."/>
        </authorList>
    </citation>
    <scope>NUCLEOTIDE SEQUENCE</scope>
</reference>